<evidence type="ECO:0000256" key="2">
    <source>
        <dbReference type="ARBA" id="ARBA00023125"/>
    </source>
</evidence>
<evidence type="ECO:0000259" key="6">
    <source>
        <dbReference type="PROSITE" id="PS51898"/>
    </source>
</evidence>
<dbReference type="InterPro" id="IPR002104">
    <property type="entry name" value="Integrase_catalytic"/>
</dbReference>
<dbReference type="PANTHER" id="PTHR30349:SF94">
    <property type="entry name" value="INTEGRASE_RECOMBINASE HI_1414-RELATED"/>
    <property type="match status" value="1"/>
</dbReference>
<feature type="region of interest" description="Disordered" evidence="5">
    <location>
        <begin position="386"/>
        <end position="435"/>
    </location>
</feature>
<dbReference type="GO" id="GO:0006310">
    <property type="term" value="P:DNA recombination"/>
    <property type="evidence" value="ECO:0007669"/>
    <property type="project" value="UniProtKB-KW"/>
</dbReference>
<organism evidence="8 9">
    <name type="scientific">Marilutibacter penaei</name>
    <dbReference type="NCBI Taxonomy" id="2759900"/>
    <lineage>
        <taxon>Bacteria</taxon>
        <taxon>Pseudomonadati</taxon>
        <taxon>Pseudomonadota</taxon>
        <taxon>Gammaproteobacteria</taxon>
        <taxon>Lysobacterales</taxon>
        <taxon>Lysobacteraceae</taxon>
        <taxon>Marilutibacter</taxon>
    </lineage>
</organism>
<comment type="caution">
    <text evidence="8">The sequence shown here is derived from an EMBL/GenBank/DDBJ whole genome shotgun (WGS) entry which is preliminary data.</text>
</comment>
<keyword evidence="2 4" id="KW-0238">DNA-binding</keyword>
<dbReference type="InterPro" id="IPR044068">
    <property type="entry name" value="CB"/>
</dbReference>
<dbReference type="InterPro" id="IPR010998">
    <property type="entry name" value="Integrase_recombinase_N"/>
</dbReference>
<evidence type="ECO:0000256" key="4">
    <source>
        <dbReference type="PROSITE-ProRule" id="PRU01248"/>
    </source>
</evidence>
<name>A0A7W3YEV8_9GAMM</name>
<dbReference type="InterPro" id="IPR011010">
    <property type="entry name" value="DNA_brk_join_enz"/>
</dbReference>
<proteinExistence type="predicted"/>
<evidence type="ECO:0000256" key="3">
    <source>
        <dbReference type="ARBA" id="ARBA00023172"/>
    </source>
</evidence>
<feature type="domain" description="Tyr recombinase" evidence="6">
    <location>
        <begin position="176"/>
        <end position="355"/>
    </location>
</feature>
<gene>
    <name evidence="8" type="ORF">H4F99_08530</name>
</gene>
<evidence type="ECO:0000259" key="7">
    <source>
        <dbReference type="PROSITE" id="PS51900"/>
    </source>
</evidence>
<dbReference type="GO" id="GO:0015074">
    <property type="term" value="P:DNA integration"/>
    <property type="evidence" value="ECO:0007669"/>
    <property type="project" value="UniProtKB-KW"/>
</dbReference>
<evidence type="ECO:0000313" key="8">
    <source>
        <dbReference type="EMBL" id="MBB1088532.1"/>
    </source>
</evidence>
<dbReference type="EMBL" id="JACHTE010000005">
    <property type="protein sequence ID" value="MBB1088532.1"/>
    <property type="molecule type" value="Genomic_DNA"/>
</dbReference>
<evidence type="ECO:0000256" key="1">
    <source>
        <dbReference type="ARBA" id="ARBA00022908"/>
    </source>
</evidence>
<dbReference type="CDD" id="cd00796">
    <property type="entry name" value="INT_Rci_Hp1_C"/>
    <property type="match status" value="1"/>
</dbReference>
<dbReference type="Proteomes" id="UP000552587">
    <property type="component" value="Unassembled WGS sequence"/>
</dbReference>
<dbReference type="SUPFAM" id="SSF56349">
    <property type="entry name" value="DNA breaking-rejoining enzymes"/>
    <property type="match status" value="1"/>
</dbReference>
<evidence type="ECO:0000256" key="5">
    <source>
        <dbReference type="SAM" id="MobiDB-lite"/>
    </source>
</evidence>
<dbReference type="PROSITE" id="PS51898">
    <property type="entry name" value="TYR_RECOMBINASE"/>
    <property type="match status" value="1"/>
</dbReference>
<evidence type="ECO:0000313" key="9">
    <source>
        <dbReference type="Proteomes" id="UP000552587"/>
    </source>
</evidence>
<keyword evidence="9" id="KW-1185">Reference proteome</keyword>
<keyword evidence="1" id="KW-0229">DNA integration</keyword>
<protein>
    <submittedName>
        <fullName evidence="8">Site-specific integrase</fullName>
    </submittedName>
</protein>
<dbReference type="InterPro" id="IPR050090">
    <property type="entry name" value="Tyrosine_recombinase_XerCD"/>
</dbReference>
<dbReference type="GO" id="GO:0003677">
    <property type="term" value="F:DNA binding"/>
    <property type="evidence" value="ECO:0007669"/>
    <property type="project" value="UniProtKB-UniRule"/>
</dbReference>
<dbReference type="PROSITE" id="PS51900">
    <property type="entry name" value="CB"/>
    <property type="match status" value="1"/>
</dbReference>
<reference evidence="8 9" key="1">
    <citation type="submission" date="2020-07" db="EMBL/GenBank/DDBJ databases">
        <authorList>
            <person name="Xu S."/>
            <person name="Li A."/>
        </authorList>
    </citation>
    <scope>NUCLEOTIDE SEQUENCE [LARGE SCALE GENOMIC DNA]</scope>
    <source>
        <strain evidence="8 9">SG-8</strain>
    </source>
</reference>
<dbReference type="RefSeq" id="WP_182669309.1">
    <property type="nucleotide sequence ID" value="NZ_JACHTE010000005.1"/>
</dbReference>
<keyword evidence="3" id="KW-0233">DNA recombination</keyword>
<accession>A0A7W3YEV8</accession>
<dbReference type="AlphaFoldDB" id="A0A7W3YEV8"/>
<sequence>MATIRKTPSGTWKALIRKKGWPTSAKTFRTKRDAEDWARRAEDEMVRGVYIDRSRSERMSFADALDRYLSEVLPTKKPSTQRSEAPRAERLREFFGAYSLAAITPDLVARYRDERLVTPGQRVHRVAGKVTPLSPNTVRLELALLSHLFNTAIREWRLGLVHNPVAGIRKPPPGEGRSRRLLANEEARLQAAVSAHSNPMLCWIFNLALETGMRSGEILGLRPHQVDLARRVVRLSVTKNDSARTVPLTQRATQVLRAALANPTRPKECDLVFFGEPGKDGKRRPYAFTKAWNDTKLALGLADLHFHDLRHEAVSRLVEAGFSDQEVSAISGHKSMQMLKRYTHLRAEDLVGRLDRVQRKLPGGGGGDHLLQFGPEVHAGEVEADRTGAQPGMSPEVRKVEQQAVRGRVSTVARSDLRGQRRAGLQPGSARRGGA</sequence>
<feature type="domain" description="Core-binding (CB)" evidence="7">
    <location>
        <begin position="59"/>
        <end position="153"/>
    </location>
</feature>
<dbReference type="PANTHER" id="PTHR30349">
    <property type="entry name" value="PHAGE INTEGRASE-RELATED"/>
    <property type="match status" value="1"/>
</dbReference>
<dbReference type="InterPro" id="IPR013762">
    <property type="entry name" value="Integrase-like_cat_sf"/>
</dbReference>
<dbReference type="Gene3D" id="1.10.150.130">
    <property type="match status" value="1"/>
</dbReference>
<dbReference type="Pfam" id="PF00589">
    <property type="entry name" value="Phage_integrase"/>
    <property type="match status" value="1"/>
</dbReference>
<dbReference type="Gene3D" id="1.10.443.10">
    <property type="entry name" value="Intergrase catalytic core"/>
    <property type="match status" value="1"/>
</dbReference>